<accession>M1WRU0</accession>
<evidence type="ECO:0000313" key="1">
    <source>
        <dbReference type="EMBL" id="CCH67094.1"/>
    </source>
</evidence>
<reference evidence="1 2" key="1">
    <citation type="submission" date="2012-05" db="EMBL/GenBank/DDBJ databases">
        <authorList>
            <person name="Hilton J."/>
        </authorList>
    </citation>
    <scope>NUCLEOTIDE SEQUENCE [LARGE SCALE GENOMIC DNA]</scope>
    <source>
        <strain evidence="1 2">HH01</strain>
    </source>
</reference>
<proteinExistence type="predicted"/>
<comment type="caution">
    <text evidence="1">The sequence shown here is derived from an EMBL/GenBank/DDBJ whole genome shotgun (WGS) entry which is preliminary data.</text>
</comment>
<keyword evidence="2" id="KW-1185">Reference proteome</keyword>
<gene>
    <name evidence="1" type="ORF">RINTHH_9390</name>
</gene>
<name>M1WRU0_9NOST</name>
<sequence>MAGVMQVNQEKTKIEQDISLRINYINCPYYAYYSFCTKK</sequence>
<dbReference type="AlphaFoldDB" id="M1WRU0"/>
<dbReference type="EMBL" id="CAIY01000035">
    <property type="protein sequence ID" value="CCH67094.1"/>
    <property type="molecule type" value="Genomic_DNA"/>
</dbReference>
<dbReference type="Proteomes" id="UP000053051">
    <property type="component" value="Unassembled WGS sequence"/>
</dbReference>
<protein>
    <submittedName>
        <fullName evidence="1">Uncharacterized protein</fullName>
    </submittedName>
</protein>
<evidence type="ECO:0000313" key="2">
    <source>
        <dbReference type="Proteomes" id="UP000053051"/>
    </source>
</evidence>
<reference evidence="2" key="2">
    <citation type="submission" date="2016-01" db="EMBL/GenBank/DDBJ databases">
        <title>Diatom-associated endosymboitic cyanobacterium lacks core nitrogen metabolism enzymes.</title>
        <authorList>
            <person name="Hilton J.A."/>
            <person name="Foster R.A."/>
            <person name="Tripp H.J."/>
            <person name="Carter B.J."/>
            <person name="Zehr J.P."/>
            <person name="Villareal T.A."/>
        </authorList>
    </citation>
    <scope>NUCLEOTIDE SEQUENCE [LARGE SCALE GENOMIC DNA]</scope>
    <source>
        <strain evidence="2">HH01</strain>
    </source>
</reference>
<organism evidence="1 2">
    <name type="scientific">Richelia intracellularis HH01</name>
    <dbReference type="NCBI Taxonomy" id="1165094"/>
    <lineage>
        <taxon>Bacteria</taxon>
        <taxon>Bacillati</taxon>
        <taxon>Cyanobacteriota</taxon>
        <taxon>Cyanophyceae</taxon>
        <taxon>Nostocales</taxon>
        <taxon>Nostocaceae</taxon>
        <taxon>Richelia</taxon>
    </lineage>
</organism>